<organism evidence="2 3">
    <name type="scientific">Lates calcarifer</name>
    <name type="common">Barramundi</name>
    <name type="synonym">Holocentrus calcarifer</name>
    <dbReference type="NCBI Taxonomy" id="8187"/>
    <lineage>
        <taxon>Eukaryota</taxon>
        <taxon>Metazoa</taxon>
        <taxon>Chordata</taxon>
        <taxon>Craniata</taxon>
        <taxon>Vertebrata</taxon>
        <taxon>Euteleostomi</taxon>
        <taxon>Actinopterygii</taxon>
        <taxon>Neopterygii</taxon>
        <taxon>Teleostei</taxon>
        <taxon>Neoteleostei</taxon>
        <taxon>Acanthomorphata</taxon>
        <taxon>Carangaria</taxon>
        <taxon>Carangaria incertae sedis</taxon>
        <taxon>Centropomidae</taxon>
        <taxon>Lates</taxon>
    </lineage>
</organism>
<evidence type="ECO:0000313" key="2">
    <source>
        <dbReference type="Ensembl" id="ENSLCAP00010023996.1"/>
    </source>
</evidence>
<keyword evidence="1" id="KW-1133">Transmembrane helix</keyword>
<reference evidence="3" key="1">
    <citation type="submission" date="2015-09" db="EMBL/GenBank/DDBJ databases">
        <authorList>
            <person name="Sai Rama Sridatta P."/>
        </authorList>
    </citation>
    <scope>NUCLEOTIDE SEQUENCE [LARGE SCALE GENOMIC DNA]</scope>
</reference>
<evidence type="ECO:0000313" key="3">
    <source>
        <dbReference type="Proteomes" id="UP000314980"/>
    </source>
</evidence>
<sequence>KSSVAGKLHYWLTLLSGLVESLFVMGIVFGWASLVFVLKGDGYFRAWLPISVLVHPKDCSSQDEHFSQVMSVASIPNTIIRFPIGYIFDSCGTTATRLISISLYITGTLLITLSNADMLFFIIGNLFDSYRSTIITIYSGAYDSSAAVLLIIKMQHEGGVSLHTSFLFLTSCSIIYLFHTFLLMPKGHIPYPLQETYTYGSKQTAPSILI</sequence>
<protein>
    <submittedName>
        <fullName evidence="2">Uncharacterized protein</fullName>
    </submittedName>
</protein>
<dbReference type="InterPro" id="IPR027197">
    <property type="entry name" value="SLC43A3"/>
</dbReference>
<dbReference type="PANTHER" id="PTHR20765">
    <property type="entry name" value="SOLUTE CARRIER FAMILY 43 MEMBER 3-RELATED"/>
    <property type="match status" value="1"/>
</dbReference>
<dbReference type="Ensembl" id="ENSLCAT00010024520.1">
    <property type="protein sequence ID" value="ENSLCAP00010023996.1"/>
    <property type="gene ID" value="ENSLCAG00010011259.1"/>
</dbReference>
<dbReference type="AlphaFoldDB" id="A0A4W6DGU9"/>
<reference evidence="2" key="3">
    <citation type="submission" date="2025-09" db="UniProtKB">
        <authorList>
            <consortium name="Ensembl"/>
        </authorList>
    </citation>
    <scope>IDENTIFICATION</scope>
</reference>
<dbReference type="InParanoid" id="A0A4W6DGU9"/>
<accession>A0A4W6DGU9</accession>
<feature type="transmembrane region" description="Helical" evidence="1">
    <location>
        <begin position="103"/>
        <end position="127"/>
    </location>
</feature>
<proteinExistence type="predicted"/>
<reference evidence="2" key="2">
    <citation type="submission" date="2025-08" db="UniProtKB">
        <authorList>
            <consortium name="Ensembl"/>
        </authorList>
    </citation>
    <scope>IDENTIFICATION</scope>
</reference>
<dbReference type="PANTHER" id="PTHR20765:SF1">
    <property type="entry name" value="EQUILIBRATIVE NUCLEOBASE TRANSPORTER 1"/>
    <property type="match status" value="1"/>
</dbReference>
<evidence type="ECO:0000256" key="1">
    <source>
        <dbReference type="SAM" id="Phobius"/>
    </source>
</evidence>
<keyword evidence="1" id="KW-0472">Membrane</keyword>
<feature type="transmembrane region" description="Helical" evidence="1">
    <location>
        <begin position="164"/>
        <end position="184"/>
    </location>
</feature>
<dbReference type="Proteomes" id="UP000314980">
    <property type="component" value="Unassembled WGS sequence"/>
</dbReference>
<dbReference type="GeneTree" id="ENSGT00940000157622"/>
<keyword evidence="1" id="KW-0812">Transmembrane</keyword>
<feature type="transmembrane region" description="Helical" evidence="1">
    <location>
        <begin position="133"/>
        <end position="152"/>
    </location>
</feature>
<keyword evidence="3" id="KW-1185">Reference proteome</keyword>
<name>A0A4W6DGU9_LATCA</name>
<feature type="transmembrane region" description="Helical" evidence="1">
    <location>
        <begin position="12"/>
        <end position="38"/>
    </location>
</feature>